<protein>
    <submittedName>
        <fullName evidence="2">Uncharacterized protein</fullName>
    </submittedName>
</protein>
<dbReference type="EMBL" id="AAXW01000002">
    <property type="protein sequence ID" value="EAZ93402.1"/>
    <property type="molecule type" value="Genomic_DNA"/>
</dbReference>
<proteinExistence type="predicted"/>
<keyword evidence="3" id="KW-1185">Reference proteome</keyword>
<feature type="compositionally biased region" description="Polar residues" evidence="1">
    <location>
        <begin position="10"/>
        <end position="20"/>
    </location>
</feature>
<sequence length="20" mass="2373">MLRGNDNKTENYTNRSFPSQ</sequence>
<evidence type="ECO:0000313" key="3">
    <source>
        <dbReference type="Proteomes" id="UP000003781"/>
    </source>
</evidence>
<accession>A3IHX0</accession>
<gene>
    <name evidence="2" type="ORF">CY0110_16442</name>
</gene>
<feature type="region of interest" description="Disordered" evidence="1">
    <location>
        <begin position="1"/>
        <end position="20"/>
    </location>
</feature>
<evidence type="ECO:0000256" key="1">
    <source>
        <dbReference type="SAM" id="MobiDB-lite"/>
    </source>
</evidence>
<dbReference type="Proteomes" id="UP000003781">
    <property type="component" value="Unassembled WGS sequence"/>
</dbReference>
<dbReference type="AlphaFoldDB" id="A3IHX0"/>
<evidence type="ECO:0000313" key="2">
    <source>
        <dbReference type="EMBL" id="EAZ93402.1"/>
    </source>
</evidence>
<reference evidence="2 3" key="1">
    <citation type="submission" date="2007-03" db="EMBL/GenBank/DDBJ databases">
        <authorList>
            <person name="Stal L."/>
            <person name="Ferriera S."/>
            <person name="Johnson J."/>
            <person name="Kravitz S."/>
            <person name="Beeson K."/>
            <person name="Sutton G."/>
            <person name="Rogers Y.-H."/>
            <person name="Friedman R."/>
            <person name="Frazier M."/>
            <person name="Venter J.C."/>
        </authorList>
    </citation>
    <scope>NUCLEOTIDE SEQUENCE [LARGE SCALE GENOMIC DNA]</scope>
    <source>
        <strain evidence="2 3">CCY0110</strain>
    </source>
</reference>
<name>A3IHX0_9CHRO</name>
<organism evidence="2 3">
    <name type="scientific">Crocosphaera chwakensis CCY0110</name>
    <dbReference type="NCBI Taxonomy" id="391612"/>
    <lineage>
        <taxon>Bacteria</taxon>
        <taxon>Bacillati</taxon>
        <taxon>Cyanobacteriota</taxon>
        <taxon>Cyanophyceae</taxon>
        <taxon>Oscillatoriophycideae</taxon>
        <taxon>Chroococcales</taxon>
        <taxon>Aphanothecaceae</taxon>
        <taxon>Crocosphaera</taxon>
        <taxon>Crocosphaera chwakensis</taxon>
    </lineage>
</organism>
<comment type="caution">
    <text evidence="2">The sequence shown here is derived from an EMBL/GenBank/DDBJ whole genome shotgun (WGS) entry which is preliminary data.</text>
</comment>